<evidence type="ECO:0000313" key="14">
    <source>
        <dbReference type="Proteomes" id="UP000038040"/>
    </source>
</evidence>
<dbReference type="WBParaSite" id="DME_0000499601-mRNA-1">
    <property type="protein sequence ID" value="DME_0000499601-mRNA-1"/>
    <property type="gene ID" value="DME_0000499601"/>
</dbReference>
<name>A0A0N4UCJ9_DRAME</name>
<comment type="subunit">
    <text evidence="12">Component of the ubiquinol-cytochrome c oxidoreductase (cytochrome b-c1 complex, complex III, CIII), a multisubunit enzyme composed of 3 respiratory subunits cytochrome b, cytochrome c1 and Rieske protein, 2 core protein subunits, and additional low-molecular weight protein subunits. The complex exists as an obligatory dimer and forms supercomplexes (SCs) in the inner mitochondrial membrane with cytochrome c oxidase (complex IV, CIV).</text>
</comment>
<proteinExistence type="inferred from homology"/>
<evidence type="ECO:0000256" key="3">
    <source>
        <dbReference type="ARBA" id="ARBA00016323"/>
    </source>
</evidence>
<evidence type="ECO:0000256" key="7">
    <source>
        <dbReference type="ARBA" id="ARBA00022982"/>
    </source>
</evidence>
<keyword evidence="5" id="KW-0679">Respiratory chain</keyword>
<evidence type="ECO:0000313" key="15">
    <source>
        <dbReference type="Proteomes" id="UP000274756"/>
    </source>
</evidence>
<dbReference type="PANTHER" id="PTHR12022:SF0">
    <property type="entry name" value="CYTOCHROME B-C1 COMPLEX SUBUNIT 7"/>
    <property type="match status" value="1"/>
</dbReference>
<evidence type="ECO:0000256" key="8">
    <source>
        <dbReference type="ARBA" id="ARBA00023128"/>
    </source>
</evidence>
<evidence type="ECO:0000256" key="2">
    <source>
        <dbReference type="ARBA" id="ARBA00008554"/>
    </source>
</evidence>
<dbReference type="InterPro" id="IPR003197">
    <property type="entry name" value="QCR7"/>
</dbReference>
<dbReference type="GO" id="GO:0005743">
    <property type="term" value="C:mitochondrial inner membrane"/>
    <property type="evidence" value="ECO:0007669"/>
    <property type="project" value="UniProtKB-SubCell"/>
</dbReference>
<gene>
    <name evidence="13" type="ORF">DME_LOCUS8795</name>
</gene>
<keyword evidence="7" id="KW-0249">Electron transport</keyword>
<comment type="subcellular location">
    <subcellularLocation>
        <location evidence="1">Mitochondrion inner membrane</location>
        <topology evidence="1">Peripheral membrane protein</topology>
        <orientation evidence="1">Matrix side</orientation>
    </subcellularLocation>
</comment>
<sequence length="110" mass="13177">MERKTLCAVNRHGLLFHDSYFEPAPEVTEALRRLNLKEPWVFDERKKRLSIAHTMKMHGERLSKDKWTKWEDETWYLKPYLDEIEAEKKAREDSSGIIPGFSLRKKFSSH</sequence>
<reference evidence="16" key="1">
    <citation type="submission" date="2017-02" db="UniProtKB">
        <authorList>
            <consortium name="WormBaseParasite"/>
        </authorList>
    </citation>
    <scope>IDENTIFICATION</scope>
</reference>
<evidence type="ECO:0000256" key="9">
    <source>
        <dbReference type="ARBA" id="ARBA00023136"/>
    </source>
</evidence>
<dbReference type="GO" id="GO:0045275">
    <property type="term" value="C:respiratory chain complex III"/>
    <property type="evidence" value="ECO:0007669"/>
    <property type="project" value="InterPro"/>
</dbReference>
<protein>
    <recommendedName>
        <fullName evidence="3">Cytochrome b-c1 complex subunit 7</fullName>
    </recommendedName>
    <alternativeName>
        <fullName evidence="10">Complex III subunit VII</fullName>
    </alternativeName>
    <alternativeName>
        <fullName evidence="11">Ubiquinol-cytochrome c reductase complex 14 kDa protein</fullName>
    </alternativeName>
</protein>
<dbReference type="AlphaFoldDB" id="A0A0N4UCJ9"/>
<keyword evidence="15" id="KW-1185">Reference proteome</keyword>
<organism evidence="14 16">
    <name type="scientific">Dracunculus medinensis</name>
    <name type="common">Guinea worm</name>
    <dbReference type="NCBI Taxonomy" id="318479"/>
    <lineage>
        <taxon>Eukaryota</taxon>
        <taxon>Metazoa</taxon>
        <taxon>Ecdysozoa</taxon>
        <taxon>Nematoda</taxon>
        <taxon>Chromadorea</taxon>
        <taxon>Rhabditida</taxon>
        <taxon>Spirurina</taxon>
        <taxon>Dracunculoidea</taxon>
        <taxon>Dracunculidae</taxon>
        <taxon>Dracunculus</taxon>
    </lineage>
</organism>
<evidence type="ECO:0000313" key="16">
    <source>
        <dbReference type="WBParaSite" id="DME_0000499601-mRNA-1"/>
    </source>
</evidence>
<dbReference type="Gene3D" id="1.10.1090.10">
    <property type="entry name" value="Cytochrome b-c1 complex subunit 7"/>
    <property type="match status" value="1"/>
</dbReference>
<keyword evidence="4" id="KW-0813">Transport</keyword>
<dbReference type="STRING" id="318479.A0A0N4UCJ9"/>
<keyword evidence="6" id="KW-0999">Mitochondrion inner membrane</keyword>
<evidence type="ECO:0000256" key="11">
    <source>
        <dbReference type="ARBA" id="ARBA00032927"/>
    </source>
</evidence>
<keyword evidence="9" id="KW-0472">Membrane</keyword>
<dbReference type="OrthoDB" id="425749at2759"/>
<keyword evidence="8" id="KW-0496">Mitochondrion</keyword>
<evidence type="ECO:0000256" key="1">
    <source>
        <dbReference type="ARBA" id="ARBA00004443"/>
    </source>
</evidence>
<comment type="similarity">
    <text evidence="2">Belongs to the UQCRB/QCR7 family.</text>
</comment>
<reference evidence="13 15" key="2">
    <citation type="submission" date="2018-11" db="EMBL/GenBank/DDBJ databases">
        <authorList>
            <consortium name="Pathogen Informatics"/>
        </authorList>
    </citation>
    <scope>NUCLEOTIDE SEQUENCE [LARGE SCALE GENOMIC DNA]</scope>
</reference>
<dbReference type="SUPFAM" id="SSF81524">
    <property type="entry name" value="14 kDa protein of cytochrome bc1 complex (Ubiquinol-cytochrome c reductase)"/>
    <property type="match status" value="1"/>
</dbReference>
<evidence type="ECO:0000313" key="13">
    <source>
        <dbReference type="EMBL" id="VDN58822.1"/>
    </source>
</evidence>
<accession>A0A0N4UCJ9</accession>
<evidence type="ECO:0000256" key="12">
    <source>
        <dbReference type="ARBA" id="ARBA00038521"/>
    </source>
</evidence>
<dbReference type="Proteomes" id="UP000038040">
    <property type="component" value="Unplaced"/>
</dbReference>
<dbReference type="Proteomes" id="UP000274756">
    <property type="component" value="Unassembled WGS sequence"/>
</dbReference>
<dbReference type="EMBL" id="UYYG01001172">
    <property type="protein sequence ID" value="VDN58822.1"/>
    <property type="molecule type" value="Genomic_DNA"/>
</dbReference>
<evidence type="ECO:0000256" key="10">
    <source>
        <dbReference type="ARBA" id="ARBA00031021"/>
    </source>
</evidence>
<dbReference type="PANTHER" id="PTHR12022">
    <property type="entry name" value="UBIQUINOL-CYTOCHROME C REDUCTASE COMPLEX 14 KD PROTEIN"/>
    <property type="match status" value="1"/>
</dbReference>
<dbReference type="Pfam" id="PF02271">
    <property type="entry name" value="UCR_14kD"/>
    <property type="match status" value="1"/>
</dbReference>
<evidence type="ECO:0000256" key="4">
    <source>
        <dbReference type="ARBA" id="ARBA00022448"/>
    </source>
</evidence>
<evidence type="ECO:0000256" key="6">
    <source>
        <dbReference type="ARBA" id="ARBA00022792"/>
    </source>
</evidence>
<evidence type="ECO:0000256" key="5">
    <source>
        <dbReference type="ARBA" id="ARBA00022660"/>
    </source>
</evidence>
<dbReference type="InterPro" id="IPR036544">
    <property type="entry name" value="QCR7_sf"/>
</dbReference>
<dbReference type="GO" id="GO:0006122">
    <property type="term" value="P:mitochondrial electron transport, ubiquinol to cytochrome c"/>
    <property type="evidence" value="ECO:0007669"/>
    <property type="project" value="InterPro"/>
</dbReference>